<dbReference type="Pfam" id="PF01274">
    <property type="entry name" value="MS_TIM-barrel"/>
    <property type="match status" value="1"/>
</dbReference>
<feature type="domain" description="Malate synthase C-terminal" evidence="16">
    <location>
        <begin position="439"/>
        <end position="561"/>
    </location>
</feature>
<keyword evidence="5 12" id="KW-0329">Glyoxylate bypass</keyword>
<dbReference type="FunFam" id="1.20.1220.12:FF:000001">
    <property type="entry name" value="Malate synthase"/>
    <property type="match status" value="1"/>
</dbReference>
<evidence type="ECO:0000259" key="15">
    <source>
        <dbReference type="Pfam" id="PF20656"/>
    </source>
</evidence>
<gene>
    <name evidence="17" type="ORF">SHERM_21782</name>
</gene>
<dbReference type="PANTHER" id="PTHR42902">
    <property type="entry name" value="MALATE SYNTHASE"/>
    <property type="match status" value="1"/>
</dbReference>
<organism evidence="17 18">
    <name type="scientific">Striga hermonthica</name>
    <name type="common">Purple witchweed</name>
    <name type="synonym">Buchnera hermonthica</name>
    <dbReference type="NCBI Taxonomy" id="68872"/>
    <lineage>
        <taxon>Eukaryota</taxon>
        <taxon>Viridiplantae</taxon>
        <taxon>Streptophyta</taxon>
        <taxon>Embryophyta</taxon>
        <taxon>Tracheophyta</taxon>
        <taxon>Spermatophyta</taxon>
        <taxon>Magnoliopsida</taxon>
        <taxon>eudicotyledons</taxon>
        <taxon>Gunneridae</taxon>
        <taxon>Pentapetalae</taxon>
        <taxon>asterids</taxon>
        <taxon>lamiids</taxon>
        <taxon>Lamiales</taxon>
        <taxon>Orobanchaceae</taxon>
        <taxon>Buchnereae</taxon>
        <taxon>Striga</taxon>
    </lineage>
</organism>
<evidence type="ECO:0000256" key="3">
    <source>
        <dbReference type="ARBA" id="ARBA00006394"/>
    </source>
</evidence>
<dbReference type="AlphaFoldDB" id="A0A9N7N7Q1"/>
<dbReference type="Gene3D" id="1.20.1220.12">
    <property type="entry name" value="Malate synthase, domain III"/>
    <property type="match status" value="1"/>
</dbReference>
<keyword evidence="7 12" id="KW-0816">Tricarboxylic acid cycle</keyword>
<comment type="pathway">
    <text evidence="2 12">Carbohydrate metabolism; glyoxylate cycle; (S)-malate from isocitrate: step 2/2.</text>
</comment>
<proteinExistence type="inferred from homology"/>
<dbReference type="InterPro" id="IPR046363">
    <property type="entry name" value="MS_N_TIM-barrel_dom"/>
</dbReference>
<evidence type="ECO:0000256" key="2">
    <source>
        <dbReference type="ARBA" id="ARBA00004757"/>
    </source>
</evidence>
<comment type="catalytic activity">
    <reaction evidence="10 12">
        <text>glyoxylate + acetyl-CoA + H2O = (S)-malate + CoA + H(+)</text>
        <dbReference type="Rhea" id="RHEA:18181"/>
        <dbReference type="ChEBI" id="CHEBI:15377"/>
        <dbReference type="ChEBI" id="CHEBI:15378"/>
        <dbReference type="ChEBI" id="CHEBI:15589"/>
        <dbReference type="ChEBI" id="CHEBI:36655"/>
        <dbReference type="ChEBI" id="CHEBI:57287"/>
        <dbReference type="ChEBI" id="CHEBI:57288"/>
        <dbReference type="EC" id="2.3.3.9"/>
    </reaction>
</comment>
<evidence type="ECO:0000256" key="12">
    <source>
        <dbReference type="RuleBase" id="RU000555"/>
    </source>
</evidence>
<dbReference type="Gene3D" id="3.20.20.360">
    <property type="entry name" value="Malate synthase, domain 3"/>
    <property type="match status" value="1"/>
</dbReference>
<comment type="caution">
    <text evidence="17">The sequence shown here is derived from an EMBL/GenBank/DDBJ whole genome shotgun (WGS) entry which is preliminary data.</text>
</comment>
<dbReference type="GO" id="GO:0004474">
    <property type="term" value="F:malate synthase activity"/>
    <property type="evidence" value="ECO:0007669"/>
    <property type="project" value="UniProtKB-EC"/>
</dbReference>
<evidence type="ECO:0000259" key="14">
    <source>
        <dbReference type="Pfam" id="PF01274"/>
    </source>
</evidence>
<evidence type="ECO:0000256" key="7">
    <source>
        <dbReference type="ARBA" id="ARBA00022532"/>
    </source>
</evidence>
<dbReference type="CDD" id="cd00727">
    <property type="entry name" value="malate_synt_A"/>
    <property type="match status" value="1"/>
</dbReference>
<dbReference type="EC" id="2.3.3.9" evidence="4 12"/>
<evidence type="ECO:0000256" key="5">
    <source>
        <dbReference type="ARBA" id="ARBA00022435"/>
    </source>
</evidence>
<dbReference type="Proteomes" id="UP001153555">
    <property type="component" value="Unassembled WGS sequence"/>
</dbReference>
<dbReference type="Pfam" id="PF20656">
    <property type="entry name" value="MS_N"/>
    <property type="match status" value="1"/>
</dbReference>
<sequence length="574" mass="64543">MVGFESSVNTPSAPRQKQTAAVGYDVPDGVDIRGRYDPEFARVLTKEALQFVAALQRQFRNQIRYAMDCRKEAKARYNAGGLPGFDPATRHVREGDWVCSPPPPVVADRRVEITGPVERKMIINALNSGAKVFMADFEDALSPSWENLMKGQVNLSDAVNETISFHDKARNRVYKLNEQGIATLFVRPRGWHLPEAHILIDGEPATGCLVDFGLYFFHNWAAFRRGQGQGFGPFFYLPKMEHSREARIWNNVFEMAERSAGIERGSIRATVLIETLPAVFQMNEILYELKDHSVGLNCGRWDYIFSYVKTFQAHPDRLLPDRVQVGMTQHFMRSYSDLLIMTCHSRGVHAMGGMAAQIPIRDDPAANEAALELVKKDKLREVRAGHDGTWAAHPGLIPAIMEVFTNNMGGKANLIESVRREDAAALTESDLLQIPRGFRTMEGLRLNTRVGIQYVAAWLNGSGSVPLYNLMEDAATAEISRVQNWQWLKYGVELDGDRLGVRVTRDLFGRVVEEEMARIEKEVGKEKFRKGMYKEAAGIFAGQCTASELDDFLTLHAYNRIVVHYPNVGSSSRL</sequence>
<evidence type="ECO:0000256" key="11">
    <source>
        <dbReference type="PIRSR" id="PIRSR001363-1"/>
    </source>
</evidence>
<dbReference type="GO" id="GO:0009514">
    <property type="term" value="C:glyoxysome"/>
    <property type="evidence" value="ECO:0007669"/>
    <property type="project" value="UniProtKB-SubCell"/>
</dbReference>
<dbReference type="InterPro" id="IPR011076">
    <property type="entry name" value="Malate_synth_sf"/>
</dbReference>
<dbReference type="EMBL" id="CACSLK010025438">
    <property type="protein sequence ID" value="CAA0824939.1"/>
    <property type="molecule type" value="Genomic_DNA"/>
</dbReference>
<evidence type="ECO:0000256" key="1">
    <source>
        <dbReference type="ARBA" id="ARBA00004130"/>
    </source>
</evidence>
<dbReference type="InterPro" id="IPR048355">
    <property type="entry name" value="MS_C"/>
</dbReference>
<feature type="region of interest" description="Disordered" evidence="13">
    <location>
        <begin position="1"/>
        <end position="20"/>
    </location>
</feature>
<dbReference type="GO" id="GO:0006097">
    <property type="term" value="P:glyoxylate cycle"/>
    <property type="evidence" value="ECO:0007669"/>
    <property type="project" value="UniProtKB-KW"/>
</dbReference>
<evidence type="ECO:0000259" key="16">
    <source>
        <dbReference type="Pfam" id="PF20659"/>
    </source>
</evidence>
<dbReference type="PROSITE" id="PS00510">
    <property type="entry name" value="MALATE_SYNTHASE"/>
    <property type="match status" value="1"/>
</dbReference>
<dbReference type="InterPro" id="IPR044856">
    <property type="entry name" value="Malate_synth_C_sf"/>
</dbReference>
<dbReference type="InterPro" id="IPR048356">
    <property type="entry name" value="MS_N"/>
</dbReference>
<dbReference type="InterPro" id="IPR006252">
    <property type="entry name" value="Malate_synthA"/>
</dbReference>
<feature type="active site" description="Proton donor" evidence="11">
    <location>
        <position position="473"/>
    </location>
</feature>
<evidence type="ECO:0000256" key="8">
    <source>
        <dbReference type="ARBA" id="ARBA00022679"/>
    </source>
</evidence>
<evidence type="ECO:0000256" key="13">
    <source>
        <dbReference type="SAM" id="MobiDB-lite"/>
    </source>
</evidence>
<keyword evidence="8 12" id="KW-0808">Transferase</keyword>
<feature type="compositionally biased region" description="Polar residues" evidence="13">
    <location>
        <begin position="1"/>
        <end position="19"/>
    </location>
</feature>
<comment type="similarity">
    <text evidence="3 12">Belongs to the malate synthase family.</text>
</comment>
<dbReference type="InterPro" id="IPR019830">
    <property type="entry name" value="Malate_synthase_CS"/>
</dbReference>
<evidence type="ECO:0000313" key="17">
    <source>
        <dbReference type="EMBL" id="CAA0824939.1"/>
    </source>
</evidence>
<evidence type="ECO:0000256" key="6">
    <source>
        <dbReference type="ARBA" id="ARBA00022453"/>
    </source>
</evidence>
<dbReference type="GO" id="GO:0006099">
    <property type="term" value="P:tricarboxylic acid cycle"/>
    <property type="evidence" value="ECO:0007669"/>
    <property type="project" value="UniProtKB-KW"/>
</dbReference>
<protein>
    <recommendedName>
        <fullName evidence="4 12">Malate synthase</fullName>
        <ecNumber evidence="4 12">2.3.3.9</ecNumber>
    </recommendedName>
</protein>
<reference evidence="17" key="1">
    <citation type="submission" date="2019-12" db="EMBL/GenBank/DDBJ databases">
        <authorList>
            <person name="Scholes J."/>
        </authorList>
    </citation>
    <scope>NUCLEOTIDE SEQUENCE</scope>
</reference>
<dbReference type="SUPFAM" id="SSF51645">
    <property type="entry name" value="Malate synthase G"/>
    <property type="match status" value="1"/>
</dbReference>
<dbReference type="InterPro" id="IPR001465">
    <property type="entry name" value="Malate_synthase_TIM"/>
</dbReference>
<dbReference type="NCBIfam" id="TIGR01344">
    <property type="entry name" value="malate_syn_A"/>
    <property type="match status" value="1"/>
</dbReference>
<keyword evidence="6" id="KW-0330">Glyoxysome</keyword>
<keyword evidence="18" id="KW-1185">Reference proteome</keyword>
<dbReference type="FunFam" id="3.20.20.360:FF:000001">
    <property type="entry name" value="Malate synthase"/>
    <property type="match status" value="1"/>
</dbReference>
<feature type="domain" description="Malate synthase TIM barrel" evidence="14">
    <location>
        <begin position="183"/>
        <end position="434"/>
    </location>
</feature>
<dbReference type="PIRSF" id="PIRSF001363">
    <property type="entry name" value="Malate_synth"/>
    <property type="match status" value="1"/>
</dbReference>
<evidence type="ECO:0000313" key="18">
    <source>
        <dbReference type="Proteomes" id="UP001153555"/>
    </source>
</evidence>
<dbReference type="Pfam" id="PF20659">
    <property type="entry name" value="MS_C"/>
    <property type="match status" value="1"/>
</dbReference>
<keyword evidence="9" id="KW-0576">Peroxisome</keyword>
<accession>A0A9N7N7Q1</accession>
<feature type="active site" description="Proton acceptor" evidence="11">
    <location>
        <position position="187"/>
    </location>
</feature>
<name>A0A9N7N7Q1_STRHE</name>
<dbReference type="OrthoDB" id="4078635at2759"/>
<evidence type="ECO:0000256" key="10">
    <source>
        <dbReference type="ARBA" id="ARBA00047918"/>
    </source>
</evidence>
<comment type="subcellular location">
    <subcellularLocation>
        <location evidence="1">Glyoxysome</location>
    </subcellularLocation>
</comment>
<feature type="domain" description="Malate synthase N-terminal" evidence="15">
    <location>
        <begin position="28"/>
        <end position="91"/>
    </location>
</feature>
<dbReference type="PANTHER" id="PTHR42902:SF1">
    <property type="entry name" value="MALATE SYNTHASE 1-RELATED"/>
    <property type="match status" value="1"/>
</dbReference>
<evidence type="ECO:0000256" key="4">
    <source>
        <dbReference type="ARBA" id="ARBA00012636"/>
    </source>
</evidence>
<evidence type="ECO:0000256" key="9">
    <source>
        <dbReference type="ARBA" id="ARBA00023140"/>
    </source>
</evidence>